<organism evidence="2 3">
    <name type="scientific">Pontibacter oryzae</name>
    <dbReference type="NCBI Taxonomy" id="2304593"/>
    <lineage>
        <taxon>Bacteria</taxon>
        <taxon>Pseudomonadati</taxon>
        <taxon>Bacteroidota</taxon>
        <taxon>Cytophagia</taxon>
        <taxon>Cytophagales</taxon>
        <taxon>Hymenobacteraceae</taxon>
        <taxon>Pontibacter</taxon>
    </lineage>
</organism>
<feature type="transmembrane region" description="Helical" evidence="1">
    <location>
        <begin position="314"/>
        <end position="334"/>
    </location>
</feature>
<feature type="transmembrane region" description="Helical" evidence="1">
    <location>
        <begin position="30"/>
        <end position="47"/>
    </location>
</feature>
<evidence type="ECO:0000256" key="1">
    <source>
        <dbReference type="SAM" id="Phobius"/>
    </source>
</evidence>
<proteinExistence type="predicted"/>
<keyword evidence="1" id="KW-0812">Transmembrane</keyword>
<keyword evidence="1" id="KW-1133">Transmembrane helix</keyword>
<protein>
    <submittedName>
        <fullName evidence="2">DUF4173 domain-containing protein</fullName>
    </submittedName>
</protein>
<dbReference type="Proteomes" id="UP000266005">
    <property type="component" value="Unassembled WGS sequence"/>
</dbReference>
<feature type="transmembrane region" description="Helical" evidence="1">
    <location>
        <begin position="103"/>
        <end position="126"/>
    </location>
</feature>
<evidence type="ECO:0000313" key="3">
    <source>
        <dbReference type="Proteomes" id="UP000266005"/>
    </source>
</evidence>
<reference evidence="3" key="1">
    <citation type="submission" date="2018-08" db="EMBL/GenBank/DDBJ databases">
        <title>Mucilaginibacter sp. MYSH2.</title>
        <authorList>
            <person name="Seo T."/>
        </authorList>
    </citation>
    <scope>NUCLEOTIDE SEQUENCE [LARGE SCALE GENOMIC DNA]</scope>
    <source>
        <strain evidence="3">KIRAN</strain>
    </source>
</reference>
<sequence>MKVYQSISIKDICILVAVIAYSFLFYQQRAGLNFLLFAILIVGLLYSQTQTDQRKQPSWYVTAAAGILTGISIVVTGSELAIALNIASVLLLAAFSVTPRSSIFVAAANALYSCASAFISFSIKTYNSKEQKGGGLILAGVQRQHIFMIGVPVAVTTVFLVIYASASSAFSYVLSQFEISFISIEWLVFTMIGFVLLFGIFHQKLIPIITETDLAAGNTLTRTRVTRKRGFKLPELRYEYKTSVLLLVLLNLLLLFFILSDAYYLTIGTLPASVAYSDFLHQGVYGLIFSILLAMAVLLFVFRGNLNFISNSKTLKLLAYTWLALNVVLVLLTVSKNSMYVLHFGLTYKRIGVYTYLLLTAVGLGLSFIKIAQVKNNWFLFRKNAWSVYVVLLLLSTYNWDKAITYFNIHVARTTDYQYLSRLSDISLPELLQASDNEKGLFSEVKQQHLQFRKLYFLERVSKQNWQSWSYSDWRLKQRLEGLE</sequence>
<feature type="transmembrane region" description="Helical" evidence="1">
    <location>
        <begin position="354"/>
        <end position="372"/>
    </location>
</feature>
<feature type="transmembrane region" description="Helical" evidence="1">
    <location>
        <begin position="59"/>
        <end position="83"/>
    </location>
</feature>
<gene>
    <name evidence="2" type="ORF">D1627_16175</name>
</gene>
<feature type="transmembrane region" description="Helical" evidence="1">
    <location>
        <begin position="146"/>
        <end position="173"/>
    </location>
</feature>
<evidence type="ECO:0000313" key="2">
    <source>
        <dbReference type="EMBL" id="RIJ34448.1"/>
    </source>
</evidence>
<feature type="transmembrane region" description="Helical" evidence="1">
    <location>
        <begin position="244"/>
        <end position="264"/>
    </location>
</feature>
<name>A0A399RTP4_9BACT</name>
<comment type="caution">
    <text evidence="2">The sequence shown here is derived from an EMBL/GenBank/DDBJ whole genome shotgun (WGS) entry which is preliminary data.</text>
</comment>
<dbReference type="Pfam" id="PF13687">
    <property type="entry name" value="DUF4153"/>
    <property type="match status" value="1"/>
</dbReference>
<dbReference type="InterPro" id="IPR025291">
    <property type="entry name" value="DUF4153"/>
</dbReference>
<keyword evidence="1" id="KW-0472">Membrane</keyword>
<dbReference type="AlphaFoldDB" id="A0A399RTP4"/>
<feature type="transmembrane region" description="Helical" evidence="1">
    <location>
        <begin position="7"/>
        <end position="24"/>
    </location>
</feature>
<feature type="transmembrane region" description="Helical" evidence="1">
    <location>
        <begin position="284"/>
        <end position="302"/>
    </location>
</feature>
<keyword evidence="3" id="KW-1185">Reference proteome</keyword>
<dbReference type="OrthoDB" id="627992at2"/>
<dbReference type="EMBL" id="QWGE01000005">
    <property type="protein sequence ID" value="RIJ34448.1"/>
    <property type="molecule type" value="Genomic_DNA"/>
</dbReference>
<dbReference type="RefSeq" id="WP_119433308.1">
    <property type="nucleotide sequence ID" value="NZ_QWGE01000005.1"/>
</dbReference>
<accession>A0A399RTP4</accession>
<feature type="transmembrane region" description="Helical" evidence="1">
    <location>
        <begin position="179"/>
        <end position="201"/>
    </location>
</feature>